<evidence type="ECO:0000313" key="3">
    <source>
        <dbReference type="Proteomes" id="UP000050794"/>
    </source>
</evidence>
<reference evidence="2 3" key="2">
    <citation type="submission" date="2018-11" db="EMBL/GenBank/DDBJ databases">
        <authorList>
            <consortium name="Pathogen Informatics"/>
        </authorList>
    </citation>
    <scope>NUCLEOTIDE SEQUENCE [LARGE SCALE GENOMIC DNA]</scope>
</reference>
<feature type="compositionally biased region" description="Basic and acidic residues" evidence="1">
    <location>
        <begin position="34"/>
        <end position="43"/>
    </location>
</feature>
<gene>
    <name evidence="2" type="ORF">TCNE_LOCUS3356</name>
</gene>
<dbReference type="Proteomes" id="UP000050794">
    <property type="component" value="Unassembled WGS sequence"/>
</dbReference>
<evidence type="ECO:0000313" key="4">
    <source>
        <dbReference type="WBParaSite" id="TCNE_0000335601-mRNA-1"/>
    </source>
</evidence>
<sequence length="211" mass="23596">MEDEEQETVQKKKRGLKVKIRKLLGGQATADGKSLVKQEEAREVAAQGKSRVKQEESREVVRLMHESKQQKRKPDDKKSKPVFSLTNLFGKPSAKKQPSKKVEMSRAVKKKKQKKVSSSESEQSSSSSDDGESELCEKLHGDSLAITSSYFLRYLVIYGIKTCSFDICTMDFQLMASGDPSQMMSTVGDTDLKFNYLFMAVGWSGKFVSGS</sequence>
<accession>A0A183U4D6</accession>
<evidence type="ECO:0000313" key="2">
    <source>
        <dbReference type="EMBL" id="VDM29073.1"/>
    </source>
</evidence>
<feature type="compositionally biased region" description="Basic and acidic residues" evidence="1">
    <location>
        <begin position="52"/>
        <end position="79"/>
    </location>
</feature>
<feature type="compositionally biased region" description="Low complexity" evidence="1">
    <location>
        <begin position="116"/>
        <end position="128"/>
    </location>
</feature>
<dbReference type="AlphaFoldDB" id="A0A183U4D6"/>
<name>A0A183U4D6_TOXCA</name>
<evidence type="ECO:0000256" key="1">
    <source>
        <dbReference type="SAM" id="MobiDB-lite"/>
    </source>
</evidence>
<dbReference type="WBParaSite" id="TCNE_0000335601-mRNA-1">
    <property type="protein sequence ID" value="TCNE_0000335601-mRNA-1"/>
    <property type="gene ID" value="TCNE_0000335601"/>
</dbReference>
<protein>
    <submittedName>
        <fullName evidence="4">DTHCT domain-containing protein</fullName>
    </submittedName>
</protein>
<proteinExistence type="predicted"/>
<reference evidence="4" key="1">
    <citation type="submission" date="2016-06" db="UniProtKB">
        <authorList>
            <consortium name="WormBaseParasite"/>
        </authorList>
    </citation>
    <scope>IDENTIFICATION</scope>
</reference>
<feature type="region of interest" description="Disordered" evidence="1">
    <location>
        <begin position="28"/>
        <end position="134"/>
    </location>
</feature>
<dbReference type="EMBL" id="UYWY01004196">
    <property type="protein sequence ID" value="VDM29073.1"/>
    <property type="molecule type" value="Genomic_DNA"/>
</dbReference>
<keyword evidence="3" id="KW-1185">Reference proteome</keyword>
<organism evidence="3 4">
    <name type="scientific">Toxocara canis</name>
    <name type="common">Canine roundworm</name>
    <dbReference type="NCBI Taxonomy" id="6265"/>
    <lineage>
        <taxon>Eukaryota</taxon>
        <taxon>Metazoa</taxon>
        <taxon>Ecdysozoa</taxon>
        <taxon>Nematoda</taxon>
        <taxon>Chromadorea</taxon>
        <taxon>Rhabditida</taxon>
        <taxon>Spirurina</taxon>
        <taxon>Ascaridomorpha</taxon>
        <taxon>Ascaridoidea</taxon>
        <taxon>Toxocaridae</taxon>
        <taxon>Toxocara</taxon>
    </lineage>
</organism>